<evidence type="ECO:0000256" key="7">
    <source>
        <dbReference type="ARBA" id="ARBA00024338"/>
    </source>
</evidence>
<dbReference type="EMBL" id="JABMIG020000010">
    <property type="protein sequence ID" value="KAL3804041.1"/>
    <property type="molecule type" value="Genomic_DNA"/>
</dbReference>
<dbReference type="Pfam" id="PF03137">
    <property type="entry name" value="OATP"/>
    <property type="match status" value="1"/>
</dbReference>
<gene>
    <name evidence="10" type="ORF">HJC23_006432</name>
</gene>
<dbReference type="Gene3D" id="1.20.1250.20">
    <property type="entry name" value="MFS general substrate transporter like domains"/>
    <property type="match status" value="1"/>
</dbReference>
<dbReference type="PANTHER" id="PTHR23505">
    <property type="entry name" value="SPINSTER"/>
    <property type="match status" value="1"/>
</dbReference>
<feature type="region of interest" description="Disordered" evidence="8">
    <location>
        <begin position="29"/>
        <end position="51"/>
    </location>
</feature>
<keyword evidence="11" id="KW-1185">Reference proteome</keyword>
<evidence type="ECO:0000256" key="2">
    <source>
        <dbReference type="ARBA" id="ARBA00022448"/>
    </source>
</evidence>
<reference evidence="10 11" key="1">
    <citation type="journal article" date="2020" name="G3 (Bethesda)">
        <title>Improved Reference Genome for Cyclotella cryptica CCMP332, a Model for Cell Wall Morphogenesis, Salinity Adaptation, and Lipid Production in Diatoms (Bacillariophyta).</title>
        <authorList>
            <person name="Roberts W.R."/>
            <person name="Downey K.M."/>
            <person name="Ruck E.C."/>
            <person name="Traller J.C."/>
            <person name="Alverson A.J."/>
        </authorList>
    </citation>
    <scope>NUCLEOTIDE SEQUENCE [LARGE SCALE GENOMIC DNA]</scope>
    <source>
        <strain evidence="10 11">CCMP332</strain>
    </source>
</reference>
<dbReference type="InterPro" id="IPR036259">
    <property type="entry name" value="MFS_trans_sf"/>
</dbReference>
<organism evidence="10 11">
    <name type="scientific">Cyclotella cryptica</name>
    <dbReference type="NCBI Taxonomy" id="29204"/>
    <lineage>
        <taxon>Eukaryota</taxon>
        <taxon>Sar</taxon>
        <taxon>Stramenopiles</taxon>
        <taxon>Ochrophyta</taxon>
        <taxon>Bacillariophyta</taxon>
        <taxon>Coscinodiscophyceae</taxon>
        <taxon>Thalassiosirophycidae</taxon>
        <taxon>Stephanodiscales</taxon>
        <taxon>Stephanodiscaceae</taxon>
        <taxon>Cyclotella</taxon>
    </lineage>
</organism>
<dbReference type="SUPFAM" id="SSF103473">
    <property type="entry name" value="MFS general substrate transporter"/>
    <property type="match status" value="1"/>
</dbReference>
<feature type="transmembrane region" description="Helical" evidence="9">
    <location>
        <begin position="371"/>
        <end position="396"/>
    </location>
</feature>
<evidence type="ECO:0000256" key="8">
    <source>
        <dbReference type="SAM" id="MobiDB-lite"/>
    </source>
</evidence>
<keyword evidence="4 9" id="KW-1133">Transmembrane helix</keyword>
<accession>A0ABD3QY36</accession>
<keyword evidence="6" id="KW-1015">Disulfide bond</keyword>
<keyword evidence="2" id="KW-0813">Transport</keyword>
<feature type="transmembrane region" description="Helical" evidence="9">
    <location>
        <begin position="78"/>
        <end position="98"/>
    </location>
</feature>
<feature type="transmembrane region" description="Helical" evidence="9">
    <location>
        <begin position="250"/>
        <end position="268"/>
    </location>
</feature>
<dbReference type="PANTHER" id="PTHR23505:SF79">
    <property type="entry name" value="PROTEIN SPINSTER"/>
    <property type="match status" value="1"/>
</dbReference>
<evidence type="ECO:0000256" key="6">
    <source>
        <dbReference type="ARBA" id="ARBA00023157"/>
    </source>
</evidence>
<dbReference type="InterPro" id="IPR004156">
    <property type="entry name" value="OATP"/>
</dbReference>
<keyword evidence="3 9" id="KW-0812">Transmembrane</keyword>
<evidence type="ECO:0000256" key="3">
    <source>
        <dbReference type="ARBA" id="ARBA00022692"/>
    </source>
</evidence>
<evidence type="ECO:0000256" key="5">
    <source>
        <dbReference type="ARBA" id="ARBA00023136"/>
    </source>
</evidence>
<comment type="caution">
    <text evidence="10">The sequence shown here is derived from an EMBL/GenBank/DDBJ whole genome shotgun (WGS) entry which is preliminary data.</text>
</comment>
<name>A0ABD3QY36_9STRA</name>
<comment type="similarity">
    <text evidence="7">Belongs to the major facilitator superfamily. Spinster (TC 2.A.1.49) family.</text>
</comment>
<protein>
    <recommendedName>
        <fullName evidence="12">Major facilitator superfamily (MFS) profile domain-containing protein</fullName>
    </recommendedName>
</protein>
<dbReference type="AlphaFoldDB" id="A0ABD3QY36"/>
<dbReference type="Pfam" id="PF07690">
    <property type="entry name" value="MFS_1"/>
    <property type="match status" value="1"/>
</dbReference>
<comment type="subcellular location">
    <subcellularLocation>
        <location evidence="1">Membrane</location>
        <topology evidence="1">Multi-pass membrane protein</topology>
    </subcellularLocation>
</comment>
<evidence type="ECO:0000256" key="4">
    <source>
        <dbReference type="ARBA" id="ARBA00022989"/>
    </source>
</evidence>
<evidence type="ECO:0000256" key="9">
    <source>
        <dbReference type="SAM" id="Phobius"/>
    </source>
</evidence>
<dbReference type="InterPro" id="IPR044770">
    <property type="entry name" value="MFS_spinster-like"/>
</dbReference>
<dbReference type="InterPro" id="IPR011701">
    <property type="entry name" value="MFS"/>
</dbReference>
<keyword evidence="5 9" id="KW-0472">Membrane</keyword>
<feature type="transmembrane region" description="Helical" evidence="9">
    <location>
        <begin position="502"/>
        <end position="525"/>
    </location>
</feature>
<sequence length="675" mass="73349">MNNGSRPNTTYSTMTSQLHYSNIDATSSHNRLAPPPLLDDEDSPGSSPETQRAARLGGRLLKICPPPSFHASGTTRPYYLFPLFVLLNVATMADRAIIPGASKEFSAFLAAAHDAPPVVQENPDAGLGILQAGFIGGYSVAIVLSSHYVHKIRWKILVLVGLTIWWLAVLGSGAALSLNSYYFLLVSRMASGVSEAAFHVVAPPLIQDRSGRDAGLWLSVYLSGMPVGLAVGYVYGSFMAGHERWGWNWAYYWECIFSLPLLLAMAFVQDNINGGILTGAGEFDVAPIDTINSSGIGRNNGIDLNSVETSSLALKEEDTQQPLLTSSLHDKSSRPQPTSSNLQCCPKTKKFTIWSEIKTCFSSAVLVTLSLGYAAMIAVVSSLGTFGGAFVLALQLFEDERTAAVCFGSAAALSGVVGMPLGGRLVDRVLSRYNKNGNSATPSLLDRQQQMGSPSPGCISGDKIDDSMRHLIVARIMPRINLLVFGSLLFIFPTLVMHEAVYFLTFLSIGWILLFATQTGIMLCAMLAVDTGHRPNALAFITLISHLFGDVPAPIVLGLIKDQIAPNCRVGKDGEFVDTDECSNEEQGVRLSLAIAYSWTVWSLILFELARRFAAREKKKDDDDRLNTHLVNRGAESNGLIVCEKEHIGQNVDLEYYHSKFKPPQNSETNYGRVQ</sequence>
<feature type="transmembrane region" description="Helical" evidence="9">
    <location>
        <begin position="476"/>
        <end position="496"/>
    </location>
</feature>
<evidence type="ECO:0008006" key="12">
    <source>
        <dbReference type="Google" id="ProtNLM"/>
    </source>
</evidence>
<evidence type="ECO:0000256" key="1">
    <source>
        <dbReference type="ARBA" id="ARBA00004141"/>
    </source>
</evidence>
<feature type="transmembrane region" description="Helical" evidence="9">
    <location>
        <begin position="402"/>
        <end position="422"/>
    </location>
</feature>
<feature type="transmembrane region" description="Helical" evidence="9">
    <location>
        <begin position="537"/>
        <end position="560"/>
    </location>
</feature>
<dbReference type="GO" id="GO:0016020">
    <property type="term" value="C:membrane"/>
    <property type="evidence" value="ECO:0007669"/>
    <property type="project" value="UniProtKB-SubCell"/>
</dbReference>
<proteinExistence type="inferred from homology"/>
<feature type="transmembrane region" description="Helical" evidence="9">
    <location>
        <begin position="214"/>
        <end position="238"/>
    </location>
</feature>
<feature type="transmembrane region" description="Helical" evidence="9">
    <location>
        <begin position="125"/>
        <end position="144"/>
    </location>
</feature>
<feature type="transmembrane region" description="Helical" evidence="9">
    <location>
        <begin position="156"/>
        <end position="175"/>
    </location>
</feature>
<evidence type="ECO:0000313" key="10">
    <source>
        <dbReference type="EMBL" id="KAL3804041.1"/>
    </source>
</evidence>
<dbReference type="Proteomes" id="UP001516023">
    <property type="component" value="Unassembled WGS sequence"/>
</dbReference>
<evidence type="ECO:0000313" key="11">
    <source>
        <dbReference type="Proteomes" id="UP001516023"/>
    </source>
</evidence>